<gene>
    <name evidence="1" type="ORF">BV25DRAFT_993669</name>
</gene>
<name>A0ACB8STZ8_9AGAM</name>
<evidence type="ECO:0000313" key="1">
    <source>
        <dbReference type="EMBL" id="KAI0059915.1"/>
    </source>
</evidence>
<reference evidence="1" key="2">
    <citation type="journal article" date="2022" name="New Phytol.">
        <title>Evolutionary transition to the ectomycorrhizal habit in the genomes of a hyperdiverse lineage of mushroom-forming fungi.</title>
        <authorList>
            <person name="Looney B."/>
            <person name="Miyauchi S."/>
            <person name="Morin E."/>
            <person name="Drula E."/>
            <person name="Courty P.E."/>
            <person name="Kohler A."/>
            <person name="Kuo A."/>
            <person name="LaButti K."/>
            <person name="Pangilinan J."/>
            <person name="Lipzen A."/>
            <person name="Riley R."/>
            <person name="Andreopoulos W."/>
            <person name="He G."/>
            <person name="Johnson J."/>
            <person name="Nolan M."/>
            <person name="Tritt A."/>
            <person name="Barry K.W."/>
            <person name="Grigoriev I.V."/>
            <person name="Nagy L.G."/>
            <person name="Hibbett D."/>
            <person name="Henrissat B."/>
            <person name="Matheny P.B."/>
            <person name="Labbe J."/>
            <person name="Martin F.M."/>
        </authorList>
    </citation>
    <scope>NUCLEOTIDE SEQUENCE</scope>
    <source>
        <strain evidence="1">HHB10654</strain>
    </source>
</reference>
<evidence type="ECO:0000313" key="2">
    <source>
        <dbReference type="Proteomes" id="UP000814140"/>
    </source>
</evidence>
<protein>
    <submittedName>
        <fullName evidence="1">Uncharacterized protein</fullName>
    </submittedName>
</protein>
<dbReference type="Proteomes" id="UP000814140">
    <property type="component" value="Unassembled WGS sequence"/>
</dbReference>
<sequence>MHGARRLWRGILFIGVLVSSFSGSRIFIVCMRGQISSTCERRGTCRHQTSSCFLLFGGKNERKTTSQYTGVYPETRHIHYRV</sequence>
<keyword evidence="2" id="KW-1185">Reference proteome</keyword>
<accession>A0ACB8STZ8</accession>
<comment type="caution">
    <text evidence="1">The sequence shown here is derived from an EMBL/GenBank/DDBJ whole genome shotgun (WGS) entry which is preliminary data.</text>
</comment>
<reference evidence="1" key="1">
    <citation type="submission" date="2021-03" db="EMBL/GenBank/DDBJ databases">
        <authorList>
            <consortium name="DOE Joint Genome Institute"/>
            <person name="Ahrendt S."/>
            <person name="Looney B.P."/>
            <person name="Miyauchi S."/>
            <person name="Morin E."/>
            <person name="Drula E."/>
            <person name="Courty P.E."/>
            <person name="Chicoki N."/>
            <person name="Fauchery L."/>
            <person name="Kohler A."/>
            <person name="Kuo A."/>
            <person name="Labutti K."/>
            <person name="Pangilinan J."/>
            <person name="Lipzen A."/>
            <person name="Riley R."/>
            <person name="Andreopoulos W."/>
            <person name="He G."/>
            <person name="Johnson J."/>
            <person name="Barry K.W."/>
            <person name="Grigoriev I.V."/>
            <person name="Nagy L."/>
            <person name="Hibbett D."/>
            <person name="Henrissat B."/>
            <person name="Matheny P.B."/>
            <person name="Labbe J."/>
            <person name="Martin F."/>
        </authorList>
    </citation>
    <scope>NUCLEOTIDE SEQUENCE</scope>
    <source>
        <strain evidence="1">HHB10654</strain>
    </source>
</reference>
<organism evidence="1 2">
    <name type="scientific">Artomyces pyxidatus</name>
    <dbReference type="NCBI Taxonomy" id="48021"/>
    <lineage>
        <taxon>Eukaryota</taxon>
        <taxon>Fungi</taxon>
        <taxon>Dikarya</taxon>
        <taxon>Basidiomycota</taxon>
        <taxon>Agaricomycotina</taxon>
        <taxon>Agaricomycetes</taxon>
        <taxon>Russulales</taxon>
        <taxon>Auriscalpiaceae</taxon>
        <taxon>Artomyces</taxon>
    </lineage>
</organism>
<proteinExistence type="predicted"/>
<dbReference type="EMBL" id="MU277222">
    <property type="protein sequence ID" value="KAI0059915.1"/>
    <property type="molecule type" value="Genomic_DNA"/>
</dbReference>